<keyword evidence="4" id="KW-1185">Reference proteome</keyword>
<proteinExistence type="predicted"/>
<protein>
    <recommendedName>
        <fullName evidence="2">Tudor domain-containing protein</fullName>
    </recommendedName>
</protein>
<dbReference type="Gene3D" id="2.40.50.90">
    <property type="match status" value="1"/>
</dbReference>
<dbReference type="EMBL" id="JBHFQA010000024">
    <property type="protein sequence ID" value="KAL2077791.1"/>
    <property type="molecule type" value="Genomic_DNA"/>
</dbReference>
<dbReference type="Proteomes" id="UP001591681">
    <property type="component" value="Unassembled WGS sequence"/>
</dbReference>
<evidence type="ECO:0000313" key="4">
    <source>
        <dbReference type="Proteomes" id="UP001591681"/>
    </source>
</evidence>
<feature type="compositionally biased region" description="Basic and acidic residues" evidence="1">
    <location>
        <begin position="214"/>
        <end position="230"/>
    </location>
</feature>
<dbReference type="PANTHER" id="PTHR22948">
    <property type="entry name" value="TUDOR DOMAIN CONTAINING PROTEIN"/>
    <property type="match status" value="1"/>
</dbReference>
<dbReference type="AlphaFoldDB" id="A0ABD1IU69"/>
<dbReference type="SUPFAM" id="SSF63748">
    <property type="entry name" value="Tudor/PWWP/MBT"/>
    <property type="match status" value="1"/>
</dbReference>
<dbReference type="Gene3D" id="2.30.30.140">
    <property type="match status" value="1"/>
</dbReference>
<gene>
    <name evidence="3" type="ORF">ACEWY4_027295</name>
</gene>
<reference evidence="3 4" key="1">
    <citation type="submission" date="2024-09" db="EMBL/GenBank/DDBJ databases">
        <title>A chromosome-level genome assembly of Gray's grenadier anchovy, Coilia grayii.</title>
        <authorList>
            <person name="Fu Z."/>
        </authorList>
    </citation>
    <scope>NUCLEOTIDE SEQUENCE [LARGE SCALE GENOMIC DNA]</scope>
    <source>
        <strain evidence="3">G4</strain>
        <tissue evidence="3">Muscle</tissue>
    </source>
</reference>
<evidence type="ECO:0000313" key="3">
    <source>
        <dbReference type="EMBL" id="KAL2077791.1"/>
    </source>
</evidence>
<feature type="region of interest" description="Disordered" evidence="1">
    <location>
        <begin position="210"/>
        <end position="242"/>
    </location>
</feature>
<dbReference type="PROSITE" id="PS50304">
    <property type="entry name" value="TUDOR"/>
    <property type="match status" value="1"/>
</dbReference>
<feature type="domain" description="Tudor" evidence="2">
    <location>
        <begin position="302"/>
        <end position="375"/>
    </location>
</feature>
<dbReference type="InterPro" id="IPR035437">
    <property type="entry name" value="SNase_OB-fold_sf"/>
</dbReference>
<dbReference type="InterPro" id="IPR002999">
    <property type="entry name" value="Tudor"/>
</dbReference>
<name>A0ABD1IU69_9TELE</name>
<sequence>MSFIERKVPPVQLNPTSGLKSVLARKATKETHPNLIQNFPAHLIDMGLDVHFEVQYQKQTSSQLMAFLKTNSRTQFITLLTFIRHELGSSKRGRTQTYLMEVTSRQVGTGAATEPKVEAVAVTSAKEERRTRLPPDIRGPVFKVKCSSDGRLIYSCVVATSTELWDISDICTEMTNALLESKSRMGSGPSYPVESLDAGSSTDLVRLPVSQHQGDGEKRDEGGANGKSDDIPGGSKSSAGSPAVLAIPPFQIRKFEEMAVVVTHVVDPGHFYIQHQDFTLIRLTSEMDLSKSSACLVVIDRVPDIGSYAMGWFAKQQQWFRVRVSKICGINRDAFHTSTGSLESIEVEVQRVDFGDTGHLSLKDLRELSKELAAYPAQALQVALANVSPVDGIGWTGQAVSWFKDKVNNRTIYARLYPQERTVTVEIFMEKGKIGAMRRGASLSLRLAQNGHANHSQLKNTGLKRSLAQEQSRKEVSAWEKYLISCYAQNKK</sequence>
<organism evidence="3 4">
    <name type="scientific">Coilia grayii</name>
    <name type="common">Gray's grenadier anchovy</name>
    <dbReference type="NCBI Taxonomy" id="363190"/>
    <lineage>
        <taxon>Eukaryota</taxon>
        <taxon>Metazoa</taxon>
        <taxon>Chordata</taxon>
        <taxon>Craniata</taxon>
        <taxon>Vertebrata</taxon>
        <taxon>Euteleostomi</taxon>
        <taxon>Actinopterygii</taxon>
        <taxon>Neopterygii</taxon>
        <taxon>Teleostei</taxon>
        <taxon>Clupei</taxon>
        <taxon>Clupeiformes</taxon>
        <taxon>Clupeoidei</taxon>
        <taxon>Engraulidae</taxon>
        <taxon>Coilinae</taxon>
        <taxon>Coilia</taxon>
    </lineage>
</organism>
<comment type="caution">
    <text evidence="3">The sequence shown here is derived from an EMBL/GenBank/DDBJ whole genome shotgun (WGS) entry which is preliminary data.</text>
</comment>
<feature type="compositionally biased region" description="Low complexity" evidence="1">
    <location>
        <begin position="232"/>
        <end position="242"/>
    </location>
</feature>
<dbReference type="InterPro" id="IPR050621">
    <property type="entry name" value="Tudor_domain_containing"/>
</dbReference>
<accession>A0ABD1IU69</accession>
<dbReference type="Pfam" id="PF00567">
    <property type="entry name" value="TUDOR"/>
    <property type="match status" value="1"/>
</dbReference>
<evidence type="ECO:0000259" key="2">
    <source>
        <dbReference type="PROSITE" id="PS50304"/>
    </source>
</evidence>
<evidence type="ECO:0000256" key="1">
    <source>
        <dbReference type="SAM" id="MobiDB-lite"/>
    </source>
</evidence>